<dbReference type="AlphaFoldDB" id="A0A1F7RI01"/>
<proteinExistence type="predicted"/>
<dbReference type="Proteomes" id="UP000179266">
    <property type="component" value="Unassembled WGS sequence"/>
</dbReference>
<gene>
    <name evidence="1" type="ORF">A2161_07525</name>
</gene>
<reference evidence="1 2" key="1">
    <citation type="journal article" date="2016" name="Nat. Commun.">
        <title>Thousands of microbial genomes shed light on interconnected biogeochemical processes in an aquifer system.</title>
        <authorList>
            <person name="Anantharaman K."/>
            <person name="Brown C.T."/>
            <person name="Hug L.A."/>
            <person name="Sharon I."/>
            <person name="Castelle C.J."/>
            <person name="Probst A.J."/>
            <person name="Thomas B.C."/>
            <person name="Singh A."/>
            <person name="Wilkins M.J."/>
            <person name="Karaoz U."/>
            <person name="Brodie E.L."/>
            <person name="Williams K.H."/>
            <person name="Hubbard S.S."/>
            <person name="Banfield J.F."/>
        </authorList>
    </citation>
    <scope>NUCLEOTIDE SEQUENCE [LARGE SCALE GENOMIC DNA]</scope>
</reference>
<accession>A0A1F7RI01</accession>
<organism evidence="1 2">
    <name type="scientific">Candidatus Schekmanbacteria bacterium RBG_13_48_7</name>
    <dbReference type="NCBI Taxonomy" id="1817878"/>
    <lineage>
        <taxon>Bacteria</taxon>
        <taxon>Candidatus Schekmaniibacteriota</taxon>
    </lineage>
</organism>
<sequence>MIYKNIVNFSLMTLSVINKGKNKKFFLSLLSLQLCVRKNLNFNLHGQKTTHYLDRKYNKV</sequence>
<evidence type="ECO:0000313" key="1">
    <source>
        <dbReference type="EMBL" id="OGL41153.1"/>
    </source>
</evidence>
<comment type="caution">
    <text evidence="1">The sequence shown here is derived from an EMBL/GenBank/DDBJ whole genome shotgun (WGS) entry which is preliminary data.</text>
</comment>
<dbReference type="EMBL" id="MGDD01000352">
    <property type="protein sequence ID" value="OGL41153.1"/>
    <property type="molecule type" value="Genomic_DNA"/>
</dbReference>
<evidence type="ECO:0000313" key="2">
    <source>
        <dbReference type="Proteomes" id="UP000179266"/>
    </source>
</evidence>
<protein>
    <submittedName>
        <fullName evidence="1">Uncharacterized protein</fullName>
    </submittedName>
</protein>
<name>A0A1F7RI01_9BACT</name>